<gene>
    <name evidence="3" type="ORF">ACFQGD_00470</name>
</gene>
<dbReference type="RefSeq" id="WP_345392027.1">
    <property type="nucleotide sequence ID" value="NZ_BAABLA010000007.1"/>
</dbReference>
<dbReference type="Proteomes" id="UP001596337">
    <property type="component" value="Unassembled WGS sequence"/>
</dbReference>
<protein>
    <submittedName>
        <fullName evidence="3">Uncharacterized protein</fullName>
    </submittedName>
</protein>
<name>A0ABW2BS43_9PSEU</name>
<accession>A0ABW2BS43</accession>
<dbReference type="EMBL" id="JBHSXX010000001">
    <property type="protein sequence ID" value="MFC6865613.1"/>
    <property type="molecule type" value="Genomic_DNA"/>
</dbReference>
<keyword evidence="2" id="KW-0732">Signal</keyword>
<sequence length="98" mass="9763">MRLTKIVAPLAVALLIGGGAAGIASADPGPNGSNNFGLCTAYFAGSDKGKEKKRQAPPFQALEAAAEESDQTVEEWCAQNAPHPSGNGGGNGGNGGRP</sequence>
<feature type="signal peptide" evidence="2">
    <location>
        <begin position="1"/>
        <end position="26"/>
    </location>
</feature>
<evidence type="ECO:0000313" key="3">
    <source>
        <dbReference type="EMBL" id="MFC6865613.1"/>
    </source>
</evidence>
<evidence type="ECO:0000256" key="1">
    <source>
        <dbReference type="SAM" id="MobiDB-lite"/>
    </source>
</evidence>
<evidence type="ECO:0000256" key="2">
    <source>
        <dbReference type="SAM" id="SignalP"/>
    </source>
</evidence>
<reference evidence="4" key="1">
    <citation type="journal article" date="2019" name="Int. J. Syst. Evol. Microbiol.">
        <title>The Global Catalogue of Microorganisms (GCM) 10K type strain sequencing project: providing services to taxonomists for standard genome sequencing and annotation.</title>
        <authorList>
            <consortium name="The Broad Institute Genomics Platform"/>
            <consortium name="The Broad Institute Genome Sequencing Center for Infectious Disease"/>
            <person name="Wu L."/>
            <person name="Ma J."/>
        </authorList>
    </citation>
    <scope>NUCLEOTIDE SEQUENCE [LARGE SCALE GENOMIC DNA]</scope>
    <source>
        <strain evidence="4">KCTC 32255</strain>
    </source>
</reference>
<organism evidence="3 4">
    <name type="scientific">Haloechinothrix salitolerans</name>
    <dbReference type="NCBI Taxonomy" id="926830"/>
    <lineage>
        <taxon>Bacteria</taxon>
        <taxon>Bacillati</taxon>
        <taxon>Actinomycetota</taxon>
        <taxon>Actinomycetes</taxon>
        <taxon>Pseudonocardiales</taxon>
        <taxon>Pseudonocardiaceae</taxon>
        <taxon>Haloechinothrix</taxon>
    </lineage>
</organism>
<evidence type="ECO:0000313" key="4">
    <source>
        <dbReference type="Proteomes" id="UP001596337"/>
    </source>
</evidence>
<feature type="chain" id="PRO_5046478894" evidence="2">
    <location>
        <begin position="27"/>
        <end position="98"/>
    </location>
</feature>
<feature type="region of interest" description="Disordered" evidence="1">
    <location>
        <begin position="64"/>
        <end position="98"/>
    </location>
</feature>
<comment type="caution">
    <text evidence="3">The sequence shown here is derived from an EMBL/GenBank/DDBJ whole genome shotgun (WGS) entry which is preliminary data.</text>
</comment>
<keyword evidence="4" id="KW-1185">Reference proteome</keyword>
<proteinExistence type="predicted"/>
<feature type="compositionally biased region" description="Gly residues" evidence="1">
    <location>
        <begin position="86"/>
        <end position="98"/>
    </location>
</feature>